<evidence type="ECO:0000313" key="4">
    <source>
        <dbReference type="EMBL" id="VAV98192.1"/>
    </source>
</evidence>
<dbReference type="Pfam" id="PF01553">
    <property type="entry name" value="Acyltransferase"/>
    <property type="match status" value="1"/>
</dbReference>
<dbReference type="EMBL" id="UOEG01000178">
    <property type="protein sequence ID" value="VAV98192.1"/>
    <property type="molecule type" value="Genomic_DNA"/>
</dbReference>
<keyword evidence="1 4" id="KW-0808">Transferase</keyword>
<dbReference type="SUPFAM" id="SSF69593">
    <property type="entry name" value="Glycerol-3-phosphate (1)-acyltransferase"/>
    <property type="match status" value="1"/>
</dbReference>
<reference evidence="4" key="1">
    <citation type="submission" date="2018-06" db="EMBL/GenBank/DDBJ databases">
        <authorList>
            <person name="Zhirakovskaya E."/>
        </authorList>
    </citation>
    <scope>NUCLEOTIDE SEQUENCE</scope>
</reference>
<dbReference type="PANTHER" id="PTHR10434:SF11">
    <property type="entry name" value="1-ACYL-SN-GLYCEROL-3-PHOSPHATE ACYLTRANSFERASE"/>
    <property type="match status" value="1"/>
</dbReference>
<evidence type="ECO:0000256" key="2">
    <source>
        <dbReference type="ARBA" id="ARBA00023315"/>
    </source>
</evidence>
<protein>
    <submittedName>
        <fullName evidence="4">Acyl-CoA:1-acyl-sn-glycerol-3-phosphate acyltransferase</fullName>
        <ecNumber evidence="4">2.3.1.51</ecNumber>
    </submittedName>
</protein>
<keyword evidence="2 4" id="KW-0012">Acyltransferase</keyword>
<dbReference type="CDD" id="cd07989">
    <property type="entry name" value="LPLAT_AGPAT-like"/>
    <property type="match status" value="1"/>
</dbReference>
<feature type="domain" description="Phospholipid/glycerol acyltransferase" evidence="3">
    <location>
        <begin position="37"/>
        <end position="159"/>
    </location>
</feature>
<organism evidence="4">
    <name type="scientific">hydrothermal vent metagenome</name>
    <dbReference type="NCBI Taxonomy" id="652676"/>
    <lineage>
        <taxon>unclassified sequences</taxon>
        <taxon>metagenomes</taxon>
        <taxon>ecological metagenomes</taxon>
    </lineage>
</organism>
<accession>A0A3B0S311</accession>
<dbReference type="SMART" id="SM00563">
    <property type="entry name" value="PlsC"/>
    <property type="match status" value="1"/>
</dbReference>
<dbReference type="EC" id="2.3.1.51" evidence="4"/>
<evidence type="ECO:0000256" key="1">
    <source>
        <dbReference type="ARBA" id="ARBA00022679"/>
    </source>
</evidence>
<proteinExistence type="predicted"/>
<sequence length="212" mass="23924">MKRLYAKLFGLAIIWFSRFITAVRGFWKGVEPGDDVTIYFANHTSNGDFILLWTVLPPHVRRRTRPVAAADYWLNSKLKSFIGREVINAVLIDRNPETRTLDPVEQMLEALDAGESLIIFPEGLRNSSDEKILPFKPGIYHLAEKRPDVRLVPVWIENLNRVLPKGEIIPIPFICTVTFGPPIALKPGEAKRKFLDRAQNAVLALGPGEDIA</sequence>
<dbReference type="GO" id="GO:0003841">
    <property type="term" value="F:1-acylglycerol-3-phosphate O-acyltransferase activity"/>
    <property type="evidence" value="ECO:0007669"/>
    <property type="project" value="UniProtKB-EC"/>
</dbReference>
<gene>
    <name evidence="4" type="ORF">MNBD_ALPHA07-1464</name>
</gene>
<evidence type="ECO:0000259" key="3">
    <source>
        <dbReference type="SMART" id="SM00563"/>
    </source>
</evidence>
<dbReference type="PANTHER" id="PTHR10434">
    <property type="entry name" value="1-ACYL-SN-GLYCEROL-3-PHOSPHATE ACYLTRANSFERASE"/>
    <property type="match status" value="1"/>
</dbReference>
<name>A0A3B0S311_9ZZZZ</name>
<dbReference type="AlphaFoldDB" id="A0A3B0S311"/>
<dbReference type="GO" id="GO:0006654">
    <property type="term" value="P:phosphatidic acid biosynthetic process"/>
    <property type="evidence" value="ECO:0007669"/>
    <property type="project" value="TreeGrafter"/>
</dbReference>
<dbReference type="InterPro" id="IPR002123">
    <property type="entry name" value="Plipid/glycerol_acylTrfase"/>
</dbReference>